<dbReference type="EMBL" id="CM010717">
    <property type="protein sequence ID" value="RZC56737.1"/>
    <property type="molecule type" value="Genomic_DNA"/>
</dbReference>
<reference evidence="1 2" key="1">
    <citation type="journal article" date="2018" name="Science">
        <title>The opium poppy genome and morphinan production.</title>
        <authorList>
            <person name="Guo L."/>
            <person name="Winzer T."/>
            <person name="Yang X."/>
            <person name="Li Y."/>
            <person name="Ning Z."/>
            <person name="He Z."/>
            <person name="Teodor R."/>
            <person name="Lu Y."/>
            <person name="Bowser T.A."/>
            <person name="Graham I.A."/>
            <person name="Ye K."/>
        </authorList>
    </citation>
    <scope>NUCLEOTIDE SEQUENCE [LARGE SCALE GENOMIC DNA]</scope>
    <source>
        <strain evidence="2">cv. HN1</strain>
        <tissue evidence="1">Leaves</tissue>
    </source>
</reference>
<dbReference type="OrthoDB" id="10335261at2759"/>
<protein>
    <submittedName>
        <fullName evidence="1">Uncharacterized protein</fullName>
    </submittedName>
</protein>
<evidence type="ECO:0000313" key="1">
    <source>
        <dbReference type="EMBL" id="RZC56737.1"/>
    </source>
</evidence>
<organism evidence="1 2">
    <name type="scientific">Papaver somniferum</name>
    <name type="common">Opium poppy</name>
    <dbReference type="NCBI Taxonomy" id="3469"/>
    <lineage>
        <taxon>Eukaryota</taxon>
        <taxon>Viridiplantae</taxon>
        <taxon>Streptophyta</taxon>
        <taxon>Embryophyta</taxon>
        <taxon>Tracheophyta</taxon>
        <taxon>Spermatophyta</taxon>
        <taxon>Magnoliopsida</taxon>
        <taxon>Ranunculales</taxon>
        <taxon>Papaveraceae</taxon>
        <taxon>Papaveroideae</taxon>
        <taxon>Papaver</taxon>
    </lineage>
</organism>
<proteinExistence type="predicted"/>
<accession>A0A4Y7J7E7</accession>
<evidence type="ECO:0000313" key="2">
    <source>
        <dbReference type="Proteomes" id="UP000316621"/>
    </source>
</evidence>
<keyword evidence="2" id="KW-1185">Reference proteome</keyword>
<gene>
    <name evidence="1" type="ORF">C5167_015589</name>
</gene>
<dbReference type="Gramene" id="RZC56737">
    <property type="protein sequence ID" value="RZC56737"/>
    <property type="gene ID" value="C5167_015589"/>
</dbReference>
<name>A0A4Y7J7E7_PAPSO</name>
<dbReference type="AlphaFoldDB" id="A0A4Y7J7E7"/>
<dbReference type="Proteomes" id="UP000316621">
    <property type="component" value="Chromosome 3"/>
</dbReference>
<sequence length="155" mass="17876">MLFCTKMIRHLYHNKRLMMAICGSGDFGYEVHRMLLGLVSDQDSSEQIKGYLKSCMTEVRKKWPHLEDTGILAVWYDFDDQDRPAPILFECNSSNLSVTVNITQRGYSFGGSCDSDILSYVQLHHDTRCRTSFGTRVYLYCCRESEGLEEKQSYG</sequence>